<feature type="region of interest" description="Disordered" evidence="4">
    <location>
        <begin position="434"/>
        <end position="646"/>
    </location>
</feature>
<feature type="compositionally biased region" description="Low complexity" evidence="4">
    <location>
        <begin position="17"/>
        <end position="30"/>
    </location>
</feature>
<gene>
    <name evidence="7 8 9" type="primary">LOC130464138</name>
</gene>
<feature type="region of interest" description="Disordered" evidence="4">
    <location>
        <begin position="1"/>
        <end position="82"/>
    </location>
</feature>
<evidence type="ECO:0000313" key="7">
    <source>
        <dbReference type="RefSeq" id="XP_056689534.1"/>
    </source>
</evidence>
<organism evidence="6 8">
    <name type="scientific">Spinacia oleracea</name>
    <name type="common">Spinach</name>
    <dbReference type="NCBI Taxonomy" id="3562"/>
    <lineage>
        <taxon>Eukaryota</taxon>
        <taxon>Viridiplantae</taxon>
        <taxon>Streptophyta</taxon>
        <taxon>Embryophyta</taxon>
        <taxon>Tracheophyta</taxon>
        <taxon>Spermatophyta</taxon>
        <taxon>Magnoliopsida</taxon>
        <taxon>eudicotyledons</taxon>
        <taxon>Gunneridae</taxon>
        <taxon>Pentapetalae</taxon>
        <taxon>Caryophyllales</taxon>
        <taxon>Chenopodiaceae</taxon>
        <taxon>Chenopodioideae</taxon>
        <taxon>Anserineae</taxon>
        <taxon>Spinacia</taxon>
    </lineage>
</organism>
<evidence type="ECO:0000259" key="5">
    <source>
        <dbReference type="PROSITE" id="PS50600"/>
    </source>
</evidence>
<feature type="compositionally biased region" description="Basic residues" evidence="4">
    <location>
        <begin position="62"/>
        <end position="73"/>
    </location>
</feature>
<dbReference type="PANTHER" id="PTHR34835:SF34">
    <property type="entry name" value="OS08G0555500 PROTEIN"/>
    <property type="match status" value="1"/>
</dbReference>
<reference evidence="7 8" key="2">
    <citation type="submission" date="2025-05" db="UniProtKB">
        <authorList>
            <consortium name="RefSeq"/>
        </authorList>
    </citation>
    <scope>IDENTIFICATION</scope>
    <source>
        <tissue evidence="7 8">Leaf</tissue>
    </source>
</reference>
<dbReference type="GeneID" id="130464138"/>
<keyword evidence="3" id="KW-0378">Hydrolase</keyword>
<proteinExistence type="inferred from homology"/>
<sequence length="1041" mass="117597">MGRKMSSTRTRGKFNLNEVANNEVRSSSNSEVDDSDDMDYIVENNGEEDDEHNSNVVTNTSMKRKRGRPKGSKNKQQMIGEKKLNKEKVVLETRVFKDNSFTRGGEVKEAGEVLIVLHDEYKGRAPTINCKIEAFGKMMQRFDNRRRNWVNEMGFGGLYHLCGKHLPRNFVYWLMTRVDPINQIFSAPNGIDFPMSKNQIRWIFGLPIKGKVIPISENDADEEMKAKAQFILGAYGKTWESDHPTNTGAVISTDAIPVNPKFIQRLEGTWEDKDEEEFKTMFLIAAVEMVLCPTQCGRLSPSLLYACSLGMQAREYDWCKLVYEFFIERAKVFCRDFYTFGWTKGVGGCSMYLVIFYLDRLNRMPLQWGVFPRLKAWDINDLLKARQADILPSGDYGKIGCVDVAYGDRQHPRAARDSECPDEEVLMPAIEKEKVISKARRKGKSVRNPFKIRNPQPNPQPTPHPSPTPDPQPSPQPHPHPSPQPQTHPSPQPHSHPSPQTHSQSGPQPSPQPHPHPSPQPHPQPNPQPHPHPSPQPQPQPQPQPSPQPNPQPQPQPTPQPNPQPQPQPTPQPNPQPQTQPTPQLTRTRGQRRTPLSPHELNAPVVDGFPKLASYKNDEKRCEVKTLRRSPRKNMSANKTMSSKPVQEEVMEQFSPPQSNKLGLDGGNGGCSSGGSVVIALEMPMGVEKTVVVSGKSTGVDKANKILYFQRTRPRRGRKKKTYLSLSDIARRWFTSDRKKFSYNLVEFVNHNGGSLSGRGNLKGMSMCKMIKCEDGSNVIMNQCKGVTQLNGCVHKQYVDTVAKLYNSTWLEKYSGRSLRYMLSSGFADRVFKVSEPRDGVRLSPLECHKVAEWMKLQREKMLGGSASMSTDGAGIDDDAKGSQVATLVSRISELFIPVLDKLGTHTNHWWCLVISADPPTIYVIDSLHSNPMEQRKSVIDKMIIGVEKMLFGDEGGHSWGQLLSWDRRRMDIDIQEDNHSCGVRMLLSIKEFSEGFEALRITDMEEARRLLFTQDVLSPYNVVRDHVIDLVNDTNKKRKT</sequence>
<protein>
    <submittedName>
        <fullName evidence="7 8">Uncharacterized protein isoform X1</fullName>
    </submittedName>
</protein>
<dbReference type="RefSeq" id="XP_056689534.1">
    <property type="nucleotide sequence ID" value="XM_056833556.1"/>
</dbReference>
<feature type="compositionally biased region" description="Low complexity" evidence="4">
    <location>
        <begin position="497"/>
        <end position="507"/>
    </location>
</feature>
<dbReference type="InterPro" id="IPR003653">
    <property type="entry name" value="Peptidase_C48_C"/>
</dbReference>
<name>A0ABM3R1N1_SPIOL</name>
<dbReference type="RefSeq" id="XP_056689536.1">
    <property type="nucleotide sequence ID" value="XM_056833558.1"/>
</dbReference>
<dbReference type="Proteomes" id="UP000813463">
    <property type="component" value="Chromosome 6"/>
</dbReference>
<feature type="compositionally biased region" description="Polar residues" evidence="4">
    <location>
        <begin position="633"/>
        <end position="645"/>
    </location>
</feature>
<evidence type="ECO:0000256" key="1">
    <source>
        <dbReference type="ARBA" id="ARBA00005234"/>
    </source>
</evidence>
<feature type="compositionally biased region" description="Pro residues" evidence="4">
    <location>
        <begin position="508"/>
        <end position="580"/>
    </location>
</feature>
<feature type="compositionally biased region" description="Pro residues" evidence="4">
    <location>
        <begin position="456"/>
        <end position="496"/>
    </location>
</feature>
<keyword evidence="2" id="KW-0645">Protease</keyword>
<dbReference type="Gene3D" id="3.40.395.10">
    <property type="entry name" value="Adenoviral Proteinase, Chain A"/>
    <property type="match status" value="1"/>
</dbReference>
<dbReference type="PROSITE" id="PS50600">
    <property type="entry name" value="ULP_PROTEASE"/>
    <property type="match status" value="1"/>
</dbReference>
<evidence type="ECO:0000313" key="6">
    <source>
        <dbReference type="Proteomes" id="UP000813463"/>
    </source>
</evidence>
<feature type="domain" description="Ubiquitin-like protease family profile" evidence="5">
    <location>
        <begin position="769"/>
        <end position="993"/>
    </location>
</feature>
<evidence type="ECO:0000313" key="9">
    <source>
        <dbReference type="RefSeq" id="XP_056689536.1"/>
    </source>
</evidence>
<keyword evidence="6" id="KW-1185">Reference proteome</keyword>
<evidence type="ECO:0000313" key="8">
    <source>
        <dbReference type="RefSeq" id="XP_056689535.1"/>
    </source>
</evidence>
<comment type="similarity">
    <text evidence="1">Belongs to the peptidase C48 family.</text>
</comment>
<dbReference type="Pfam" id="PF02902">
    <property type="entry name" value="Peptidase_C48"/>
    <property type="match status" value="1"/>
</dbReference>
<dbReference type="SUPFAM" id="SSF54001">
    <property type="entry name" value="Cysteine proteinases"/>
    <property type="match status" value="1"/>
</dbReference>
<evidence type="ECO:0000256" key="2">
    <source>
        <dbReference type="ARBA" id="ARBA00022670"/>
    </source>
</evidence>
<feature type="compositionally biased region" description="Acidic residues" evidence="4">
    <location>
        <begin position="31"/>
        <end position="51"/>
    </location>
</feature>
<evidence type="ECO:0000256" key="4">
    <source>
        <dbReference type="SAM" id="MobiDB-lite"/>
    </source>
</evidence>
<feature type="compositionally biased region" description="Basic and acidic residues" evidence="4">
    <location>
        <begin position="616"/>
        <end position="626"/>
    </location>
</feature>
<dbReference type="PANTHER" id="PTHR34835">
    <property type="entry name" value="OS07G0283600 PROTEIN-RELATED"/>
    <property type="match status" value="1"/>
</dbReference>
<reference evidence="6" key="1">
    <citation type="journal article" date="2021" name="Nat. Commun.">
        <title>Genomic analyses provide insights into spinach domestication and the genetic basis of agronomic traits.</title>
        <authorList>
            <person name="Cai X."/>
            <person name="Sun X."/>
            <person name="Xu C."/>
            <person name="Sun H."/>
            <person name="Wang X."/>
            <person name="Ge C."/>
            <person name="Zhang Z."/>
            <person name="Wang Q."/>
            <person name="Fei Z."/>
            <person name="Jiao C."/>
            <person name="Wang Q."/>
        </authorList>
    </citation>
    <scope>NUCLEOTIDE SEQUENCE [LARGE SCALE GENOMIC DNA]</scope>
    <source>
        <strain evidence="6">cv. Varoflay</strain>
    </source>
</reference>
<dbReference type="RefSeq" id="XP_056689535.1">
    <property type="nucleotide sequence ID" value="XM_056833557.1"/>
</dbReference>
<evidence type="ECO:0000256" key="3">
    <source>
        <dbReference type="ARBA" id="ARBA00022801"/>
    </source>
</evidence>
<accession>A0ABM3R1N1</accession>
<dbReference type="InterPro" id="IPR038765">
    <property type="entry name" value="Papain-like_cys_pep_sf"/>
</dbReference>